<comment type="caution">
    <text evidence="2">The sequence shown here is derived from an EMBL/GenBank/DDBJ whole genome shotgun (WGS) entry which is preliminary data.</text>
</comment>
<dbReference type="PROSITE" id="PS51257">
    <property type="entry name" value="PROKAR_LIPOPROTEIN"/>
    <property type="match status" value="1"/>
</dbReference>
<evidence type="ECO:0000256" key="1">
    <source>
        <dbReference type="SAM" id="SignalP"/>
    </source>
</evidence>
<evidence type="ECO:0000313" key="2">
    <source>
        <dbReference type="EMBL" id="MCP1101434.1"/>
    </source>
</evidence>
<keyword evidence="1" id="KW-0732">Signal</keyword>
<keyword evidence="3" id="KW-1185">Reference proteome</keyword>
<organism evidence="2 3">
    <name type="scientific">Aequitasia blattaphilus</name>
    <dbReference type="NCBI Taxonomy" id="2949332"/>
    <lineage>
        <taxon>Bacteria</taxon>
        <taxon>Bacillati</taxon>
        <taxon>Bacillota</taxon>
        <taxon>Clostridia</taxon>
        <taxon>Lachnospirales</taxon>
        <taxon>Lachnospiraceae</taxon>
        <taxon>Aequitasia</taxon>
    </lineage>
</organism>
<dbReference type="RefSeq" id="WP_262065218.1">
    <property type="nucleotide sequence ID" value="NZ_JAMXOD010000003.1"/>
</dbReference>
<evidence type="ECO:0000313" key="3">
    <source>
        <dbReference type="Proteomes" id="UP001523566"/>
    </source>
</evidence>
<sequence length="225" mass="26192">MKLFIKKSIAFFLICAMFSLGGCKSSFNSLEYVEAILDLSFQGDGTKALQVEEDVEKEDLEETYELFVTQFVEDYIASGLDADDEYRELFGKEIKKIFQTMRYHVKTGKKIDENQYEVTVEITPQDVFVRYNEELAADSKKMQEKIESGFYSENQEEKEEQIQREILYRSLELLKIAASNSEYSETEEVNLRVHKNDDGKYEIEEQDLSELVVKILKLDELITGN</sequence>
<reference evidence="2 3" key="1">
    <citation type="journal article" date="2022" name="Genome Biol. Evol.">
        <title>Host diet, physiology and behaviors set the stage for Lachnospiraceae cladogenesis.</title>
        <authorList>
            <person name="Vera-Ponce De Leon A."/>
            <person name="Schneider M."/>
            <person name="Jahnes B.C."/>
            <person name="Sadowski V."/>
            <person name="Camuy-Velez L.A."/>
            <person name="Duan J."/>
            <person name="Sabree Z.L."/>
        </authorList>
    </citation>
    <scope>NUCLEOTIDE SEQUENCE [LARGE SCALE GENOMIC DNA]</scope>
    <source>
        <strain evidence="2 3">PAL113</strain>
    </source>
</reference>
<dbReference type="Proteomes" id="UP001523566">
    <property type="component" value="Unassembled WGS sequence"/>
</dbReference>
<protein>
    <submittedName>
        <fullName evidence="2">DUF5105 domain-containing protein</fullName>
    </submittedName>
</protein>
<feature type="chain" id="PRO_5046231418" evidence="1">
    <location>
        <begin position="22"/>
        <end position="225"/>
    </location>
</feature>
<dbReference type="EMBL" id="JAMZFW010000003">
    <property type="protein sequence ID" value="MCP1101434.1"/>
    <property type="molecule type" value="Genomic_DNA"/>
</dbReference>
<proteinExistence type="predicted"/>
<accession>A0ABT1E6G2</accession>
<name>A0ABT1E6G2_9FIRM</name>
<feature type="signal peptide" evidence="1">
    <location>
        <begin position="1"/>
        <end position="21"/>
    </location>
</feature>
<gene>
    <name evidence="2" type="ORF">NK125_03275</name>
</gene>